<gene>
    <name evidence="2" type="ORF">TIFTF001_016965</name>
</gene>
<feature type="compositionally biased region" description="Acidic residues" evidence="1">
    <location>
        <begin position="237"/>
        <end position="259"/>
    </location>
</feature>
<name>A0AA88DAA9_FICCA</name>
<comment type="caution">
    <text evidence="2">The sequence shown here is derived from an EMBL/GenBank/DDBJ whole genome shotgun (WGS) entry which is preliminary data.</text>
</comment>
<dbReference type="EMBL" id="BTGU01000026">
    <property type="protein sequence ID" value="GMN47787.1"/>
    <property type="molecule type" value="Genomic_DNA"/>
</dbReference>
<organism evidence="2 3">
    <name type="scientific">Ficus carica</name>
    <name type="common">Common fig</name>
    <dbReference type="NCBI Taxonomy" id="3494"/>
    <lineage>
        <taxon>Eukaryota</taxon>
        <taxon>Viridiplantae</taxon>
        <taxon>Streptophyta</taxon>
        <taxon>Embryophyta</taxon>
        <taxon>Tracheophyta</taxon>
        <taxon>Spermatophyta</taxon>
        <taxon>Magnoliopsida</taxon>
        <taxon>eudicotyledons</taxon>
        <taxon>Gunneridae</taxon>
        <taxon>Pentapetalae</taxon>
        <taxon>rosids</taxon>
        <taxon>fabids</taxon>
        <taxon>Rosales</taxon>
        <taxon>Moraceae</taxon>
        <taxon>Ficeae</taxon>
        <taxon>Ficus</taxon>
    </lineage>
</organism>
<feature type="region of interest" description="Disordered" evidence="1">
    <location>
        <begin position="203"/>
        <end position="270"/>
    </location>
</feature>
<evidence type="ECO:0000313" key="2">
    <source>
        <dbReference type="EMBL" id="GMN47787.1"/>
    </source>
</evidence>
<feature type="compositionally biased region" description="Polar residues" evidence="1">
    <location>
        <begin position="260"/>
        <end position="270"/>
    </location>
</feature>
<reference evidence="2" key="1">
    <citation type="submission" date="2023-07" db="EMBL/GenBank/DDBJ databases">
        <title>draft genome sequence of fig (Ficus carica).</title>
        <authorList>
            <person name="Takahashi T."/>
            <person name="Nishimura K."/>
        </authorList>
    </citation>
    <scope>NUCLEOTIDE SEQUENCE</scope>
</reference>
<keyword evidence="3" id="KW-1185">Reference proteome</keyword>
<dbReference type="AlphaFoldDB" id="A0AA88DAA9"/>
<accession>A0AA88DAA9</accession>
<protein>
    <submittedName>
        <fullName evidence="2">Uncharacterized protein</fullName>
    </submittedName>
</protein>
<proteinExistence type="predicted"/>
<evidence type="ECO:0000256" key="1">
    <source>
        <dbReference type="SAM" id="MobiDB-lite"/>
    </source>
</evidence>
<sequence>MIRSRTSFHVLNQASFLVLYRPITRAGLIHGLSWIGLAAPITPWLCTTEVLVERKLMTYVLAVDIDMNLVPNLVQIEEDREASLAFWGIEPRIFDGTHGAAALAEWLHDMEILFKLCHIEAHLESSDYSKIWTTACLACLSKRVYGPLLPAVQRRHDRPMIQAIQILINRLPPEVMQFTPPTTFEMTLDEMIEAIMGAEGIPPQEEDAEMDPADHLVDSEENMENPLLSIITSDNKDGDEEDEDSEERLIGDDDDDEDTNSIVFSDISSE</sequence>
<evidence type="ECO:0000313" key="3">
    <source>
        <dbReference type="Proteomes" id="UP001187192"/>
    </source>
</evidence>
<dbReference type="Proteomes" id="UP001187192">
    <property type="component" value="Unassembled WGS sequence"/>
</dbReference>